<dbReference type="Proteomes" id="UP000254029">
    <property type="component" value="Unassembled WGS sequence"/>
</dbReference>
<keyword evidence="1" id="KW-0812">Transmembrane</keyword>
<proteinExistence type="predicted"/>
<gene>
    <name evidence="2" type="ORF">NCTC8684_03717</name>
</gene>
<evidence type="ECO:0000313" key="2">
    <source>
        <dbReference type="EMBL" id="SUX34856.1"/>
    </source>
</evidence>
<feature type="transmembrane region" description="Helical" evidence="1">
    <location>
        <begin position="87"/>
        <end position="106"/>
    </location>
</feature>
<evidence type="ECO:0000256" key="1">
    <source>
        <dbReference type="SAM" id="Phobius"/>
    </source>
</evidence>
<dbReference type="GeneID" id="66366085"/>
<feature type="transmembrane region" description="Helical" evidence="1">
    <location>
        <begin position="21"/>
        <end position="49"/>
    </location>
</feature>
<name>A0AAX2MEH7_CHRVL</name>
<feature type="transmembrane region" description="Helical" evidence="1">
    <location>
        <begin position="134"/>
        <end position="161"/>
    </location>
</feature>
<dbReference type="RefSeq" id="WP_076226065.1">
    <property type="nucleotide sequence ID" value="NZ_CP069442.1"/>
</dbReference>
<reference evidence="2 3" key="1">
    <citation type="submission" date="2018-06" db="EMBL/GenBank/DDBJ databases">
        <authorList>
            <consortium name="Pathogen Informatics"/>
            <person name="Doyle S."/>
        </authorList>
    </citation>
    <scope>NUCLEOTIDE SEQUENCE [LARGE SCALE GENOMIC DNA]</scope>
    <source>
        <strain evidence="2 3">NCTC8684</strain>
    </source>
</reference>
<dbReference type="AlphaFoldDB" id="A0AAX2MEH7"/>
<keyword evidence="1" id="KW-1133">Transmembrane helix</keyword>
<comment type="caution">
    <text evidence="2">The sequence shown here is derived from an EMBL/GenBank/DDBJ whole genome shotgun (WGS) entry which is preliminary data.</text>
</comment>
<organism evidence="2 3">
    <name type="scientific">Chromobacterium violaceum</name>
    <dbReference type="NCBI Taxonomy" id="536"/>
    <lineage>
        <taxon>Bacteria</taxon>
        <taxon>Pseudomonadati</taxon>
        <taxon>Pseudomonadota</taxon>
        <taxon>Betaproteobacteria</taxon>
        <taxon>Neisseriales</taxon>
        <taxon>Chromobacteriaceae</taxon>
        <taxon>Chromobacterium</taxon>
    </lineage>
</organism>
<dbReference type="EMBL" id="UIGR01000001">
    <property type="protein sequence ID" value="SUX34856.1"/>
    <property type="molecule type" value="Genomic_DNA"/>
</dbReference>
<keyword evidence="1" id="KW-0472">Membrane</keyword>
<evidence type="ECO:0000313" key="3">
    <source>
        <dbReference type="Proteomes" id="UP000254029"/>
    </source>
</evidence>
<accession>A0AAX2MEH7</accession>
<sequence>MATRSLPLTNKRQPKIPHTKAGLFLQILEFLLKVTGLSISLLGVLAWIAGACYRYGFWEAANNAGPLSAATLQETALHGFISPFATWMRAVGAILALSVITALSGLRVKFNFPKPIAARPPAWLSSRMGYDKSYAGLAMGFLVVACLLFSALLYPLAYWVVNSYQAGQAFFTKTTCSHRQQKSWPSSLVLDGGKLIHGWILDRTDKMLMLSDGYQIYTVSLGDKIRLMDTTVIAMDCKKASP</sequence>
<protein>
    <submittedName>
        <fullName evidence="2">Uncharacterized protein</fullName>
    </submittedName>
</protein>